<sequence>MRLVRILGALLIAGGSLAAWVSYAGAFMPMLDAFASFMPLFGLMILIGLALGRRLGLWAIAAALLGLAPVALRVVPELTRDVPRARSGMQQVRVLSHNVWVKNSDPAETAQTILDARPDVVMLQELDGNFRPMLAALRQKLPYGTDCPKGCGMAILSRWPIDDSGYLLRDEAGRKFGPPLTWARIIGPDQRPFTVITLHYPHPTMRDQAVRIRDMAQALARIDREGLIVAGDMNLTPWAAAMHAQDQGFAPLTRMTRALPSWPRVLPVLPIDQLYAGPDWGLVSAEKLRATGSDHRPVLVTLGRR</sequence>
<evidence type="ECO:0000313" key="3">
    <source>
        <dbReference type="EMBL" id="MBB4840660.1"/>
    </source>
</evidence>
<keyword evidence="3" id="KW-0540">Nuclease</keyword>
<accession>A0A7W7K587</accession>
<dbReference type="InterPro" id="IPR036691">
    <property type="entry name" value="Endo/exonu/phosph_ase_sf"/>
</dbReference>
<keyword evidence="3" id="KW-0255">Endonuclease</keyword>
<keyword evidence="1" id="KW-1133">Transmembrane helix</keyword>
<keyword evidence="4" id="KW-1185">Reference proteome</keyword>
<feature type="transmembrane region" description="Helical" evidence="1">
    <location>
        <begin position="57"/>
        <end position="75"/>
    </location>
</feature>
<dbReference type="Pfam" id="PF03372">
    <property type="entry name" value="Exo_endo_phos"/>
    <property type="match status" value="1"/>
</dbReference>
<dbReference type="GO" id="GO:0004519">
    <property type="term" value="F:endonuclease activity"/>
    <property type="evidence" value="ECO:0007669"/>
    <property type="project" value="UniProtKB-KW"/>
</dbReference>
<evidence type="ECO:0000259" key="2">
    <source>
        <dbReference type="Pfam" id="PF03372"/>
    </source>
</evidence>
<keyword evidence="3" id="KW-0269">Exonuclease</keyword>
<name>A0A7W7K587_9SPHN</name>
<protein>
    <submittedName>
        <fullName evidence="3">Endonuclease/exonuclease/phosphatase (EEP) superfamily protein YafD</fullName>
    </submittedName>
</protein>
<dbReference type="EMBL" id="JACHLN010000003">
    <property type="protein sequence ID" value="MBB4840660.1"/>
    <property type="molecule type" value="Genomic_DNA"/>
</dbReference>
<dbReference type="InterPro" id="IPR005135">
    <property type="entry name" value="Endo/exonuclease/phosphatase"/>
</dbReference>
<evidence type="ECO:0000256" key="1">
    <source>
        <dbReference type="SAM" id="Phobius"/>
    </source>
</evidence>
<feature type="domain" description="Endonuclease/exonuclease/phosphatase" evidence="2">
    <location>
        <begin position="95"/>
        <end position="295"/>
    </location>
</feature>
<reference evidence="3 4" key="1">
    <citation type="submission" date="2020-08" db="EMBL/GenBank/DDBJ databases">
        <title>Functional genomics of gut bacteria from endangered species of beetles.</title>
        <authorList>
            <person name="Carlos-Shanley C."/>
        </authorList>
    </citation>
    <scope>NUCLEOTIDE SEQUENCE [LARGE SCALE GENOMIC DNA]</scope>
    <source>
        <strain evidence="3 4">S00224</strain>
    </source>
</reference>
<dbReference type="RefSeq" id="WP_184169102.1">
    <property type="nucleotide sequence ID" value="NZ_JACHLN010000003.1"/>
</dbReference>
<dbReference type="Gene3D" id="3.60.10.10">
    <property type="entry name" value="Endonuclease/exonuclease/phosphatase"/>
    <property type="match status" value="1"/>
</dbReference>
<dbReference type="Proteomes" id="UP000575241">
    <property type="component" value="Unassembled WGS sequence"/>
</dbReference>
<evidence type="ECO:0000313" key="4">
    <source>
        <dbReference type="Proteomes" id="UP000575241"/>
    </source>
</evidence>
<gene>
    <name evidence="3" type="ORF">HNP52_003752</name>
</gene>
<organism evidence="3 4">
    <name type="scientific">Sphingomonas kyeonggiensis</name>
    <dbReference type="NCBI Taxonomy" id="1268553"/>
    <lineage>
        <taxon>Bacteria</taxon>
        <taxon>Pseudomonadati</taxon>
        <taxon>Pseudomonadota</taxon>
        <taxon>Alphaproteobacteria</taxon>
        <taxon>Sphingomonadales</taxon>
        <taxon>Sphingomonadaceae</taxon>
        <taxon>Sphingomonas</taxon>
    </lineage>
</organism>
<keyword evidence="1" id="KW-0472">Membrane</keyword>
<keyword evidence="1" id="KW-0812">Transmembrane</keyword>
<dbReference type="SUPFAM" id="SSF56219">
    <property type="entry name" value="DNase I-like"/>
    <property type="match status" value="1"/>
</dbReference>
<keyword evidence="3" id="KW-0378">Hydrolase</keyword>
<dbReference type="GO" id="GO:0004527">
    <property type="term" value="F:exonuclease activity"/>
    <property type="evidence" value="ECO:0007669"/>
    <property type="project" value="UniProtKB-KW"/>
</dbReference>
<dbReference type="AlphaFoldDB" id="A0A7W7K587"/>
<proteinExistence type="predicted"/>
<comment type="caution">
    <text evidence="3">The sequence shown here is derived from an EMBL/GenBank/DDBJ whole genome shotgun (WGS) entry which is preliminary data.</text>
</comment>
<feature type="transmembrane region" description="Helical" evidence="1">
    <location>
        <begin position="34"/>
        <end position="52"/>
    </location>
</feature>